<keyword evidence="1" id="KW-0472">Membrane</keyword>
<feature type="transmembrane region" description="Helical" evidence="1">
    <location>
        <begin position="12"/>
        <end position="30"/>
    </location>
</feature>
<protein>
    <recommendedName>
        <fullName evidence="4">Tetratricopeptide repeat protein</fullName>
    </recommendedName>
</protein>
<dbReference type="OrthoDB" id="5287392at2"/>
<name>A0A4P2VNK5_FLUSA</name>
<dbReference type="SUPFAM" id="SSF48452">
    <property type="entry name" value="TPR-like"/>
    <property type="match status" value="1"/>
</dbReference>
<organism evidence="2 3">
    <name type="scientific">Fluviispira sanaruensis</name>
    <dbReference type="NCBI Taxonomy" id="2493639"/>
    <lineage>
        <taxon>Bacteria</taxon>
        <taxon>Pseudomonadati</taxon>
        <taxon>Bdellovibrionota</taxon>
        <taxon>Oligoflexia</taxon>
        <taxon>Silvanigrellales</taxon>
        <taxon>Silvanigrellaceae</taxon>
        <taxon>Fluviispira</taxon>
    </lineage>
</organism>
<dbReference type="AlphaFoldDB" id="A0A4P2VNK5"/>
<evidence type="ECO:0000256" key="1">
    <source>
        <dbReference type="SAM" id="Phobius"/>
    </source>
</evidence>
<keyword evidence="3" id="KW-1185">Reference proteome</keyword>
<sequence>MFKYLSLNHLLKLKYLFILFIITYHFMGFAQKWPSLFDNEDFIPLNAADLKKNKNITPYDFKKMEEADVRKKIFDSFYFIADFSSSIKAEEPRNWFDSHKNPAQSLIVGFPPTIKRPTVKIHFPVYNLTKLAYFKADDKYTSKLNMCQEFWLQNRLQNAYDCFFFLQMELATDKVSIESIIRINVNILHGFFLIFLSSNDETNLHIWNANTVPPSEREYTDGDHYSIARNLFSYITTRLDDTIYFPKNKEDVIDPIYKSIFDSPTYFKLLAKISGEKVTVSLLPEPVEPLAWIRTVMPVVYADAMAMNQGWLIWQRAFTSAGKMEEFIKKFNYPSPDISSPLVVAKNVTAKTEIFMAPKNNTDLLATIDLFRAVAMVSSKDPTKAIEYIASGISRKCHPDLVSLLFTLSGDIYFDLDILRWARRSYSWSELYNKDFIEKAPASIFFGAESAYWQGQYDIAKRGYERFIKSVGDPEFGPWARLRIAEIAELNKNMDLARTIYEVILKNFDRHPASQDAQVRLFCMYEKKLTRNVKKVEYKKVLDKIKDGRDVLKKQAKACLLNSDLVDMTEKSKEEKKKTVVEKAKEQKDRIDIYRNEFPDSEFLILFSQRLKELELAEGTLLAEKNECIKLIDYYNKNRKKLLALEKNNHEYVSGLKWDDLDKTKLLRCSAFLADLKIWKEMRKTNIGHDGNAMHEIFYSLTTHPSVEKAIEGYQMLKSTSADWGKKVKFYEGSAFEMTERKDFWELLTLQKLLKYEFVSSVSVKTIINSVISRDLLSRPDKIFETQVFCNWMLRMKDQFNDEEWDTIATAKTTEQWINLIFNEKEQKSHLCDATFAKTLLAVSITRPTLLRDKSIFLPYLEKKGVANGSEEWLRYVQRLERVRSAQDVEVQGIYQKIAKEAKDKFAKESAQAWIYKNIEKEVDKLLW</sequence>
<evidence type="ECO:0008006" key="4">
    <source>
        <dbReference type="Google" id="ProtNLM"/>
    </source>
</evidence>
<dbReference type="Proteomes" id="UP000291236">
    <property type="component" value="Chromosome"/>
</dbReference>
<dbReference type="EMBL" id="AP019368">
    <property type="protein sequence ID" value="BBH53199.1"/>
    <property type="molecule type" value="Genomic_DNA"/>
</dbReference>
<dbReference type="Gene3D" id="1.25.40.10">
    <property type="entry name" value="Tetratricopeptide repeat domain"/>
    <property type="match status" value="1"/>
</dbReference>
<dbReference type="RefSeq" id="WP_130608571.1">
    <property type="nucleotide sequence ID" value="NZ_AP019368.1"/>
</dbReference>
<dbReference type="KEGG" id="sbf:JCM31447_16420"/>
<evidence type="ECO:0000313" key="2">
    <source>
        <dbReference type="EMBL" id="BBH53199.1"/>
    </source>
</evidence>
<evidence type="ECO:0000313" key="3">
    <source>
        <dbReference type="Proteomes" id="UP000291236"/>
    </source>
</evidence>
<keyword evidence="1" id="KW-0812">Transmembrane</keyword>
<keyword evidence="1" id="KW-1133">Transmembrane helix</keyword>
<gene>
    <name evidence="2" type="ORF">JCM31447_16420</name>
</gene>
<accession>A0A4P2VNK5</accession>
<proteinExistence type="predicted"/>
<reference evidence="2 3" key="1">
    <citation type="submission" date="2018-12" db="EMBL/GenBank/DDBJ databases">
        <title>Rubrispira sanarue gen. nov., sp., nov., a member of the order Silvanigrellales, isolated from a brackish lake in Hamamatsu Japan.</title>
        <authorList>
            <person name="Maejima Y."/>
            <person name="Iino T."/>
            <person name="Muraguchi Y."/>
            <person name="Fukuda K."/>
            <person name="Nojiri H."/>
            <person name="Ohkuma M."/>
            <person name="Moriuchi R."/>
            <person name="Dohra H."/>
            <person name="Kimbara K."/>
            <person name="Shintani M."/>
        </authorList>
    </citation>
    <scope>NUCLEOTIDE SEQUENCE [LARGE SCALE GENOMIC DNA]</scope>
    <source>
        <strain evidence="2 3">RF1110005</strain>
    </source>
</reference>
<dbReference type="InterPro" id="IPR011990">
    <property type="entry name" value="TPR-like_helical_dom_sf"/>
</dbReference>